<accession>A0A0B7B9V5</accession>
<evidence type="ECO:0008006" key="2">
    <source>
        <dbReference type="Google" id="ProtNLM"/>
    </source>
</evidence>
<dbReference type="AlphaFoldDB" id="A0A0B7B9V5"/>
<proteinExistence type="predicted"/>
<evidence type="ECO:0000313" key="1">
    <source>
        <dbReference type="EMBL" id="CEK90119.1"/>
    </source>
</evidence>
<reference evidence="1" key="1">
    <citation type="submission" date="2014-12" db="EMBL/GenBank/DDBJ databases">
        <title>Insight into the proteome of Arion vulgaris.</title>
        <authorList>
            <person name="Aradska J."/>
            <person name="Bulat T."/>
            <person name="Smidak R."/>
            <person name="Sarate P."/>
            <person name="Gangsoo J."/>
            <person name="Sialana F."/>
            <person name="Bilban M."/>
            <person name="Lubec G."/>
        </authorList>
    </citation>
    <scope>NUCLEOTIDE SEQUENCE</scope>
    <source>
        <tissue evidence="1">Skin</tissue>
    </source>
</reference>
<organism evidence="1">
    <name type="scientific">Arion vulgaris</name>
    <dbReference type="NCBI Taxonomy" id="1028688"/>
    <lineage>
        <taxon>Eukaryota</taxon>
        <taxon>Metazoa</taxon>
        <taxon>Spiralia</taxon>
        <taxon>Lophotrochozoa</taxon>
        <taxon>Mollusca</taxon>
        <taxon>Gastropoda</taxon>
        <taxon>Heterobranchia</taxon>
        <taxon>Euthyneura</taxon>
        <taxon>Panpulmonata</taxon>
        <taxon>Eupulmonata</taxon>
        <taxon>Stylommatophora</taxon>
        <taxon>Helicina</taxon>
        <taxon>Arionoidea</taxon>
        <taxon>Arionidae</taxon>
        <taxon>Arion</taxon>
    </lineage>
</organism>
<name>A0A0B7B9V5_9EUPU</name>
<sequence>MHAEIQGNKRADHLTDTVVVKEGQSMYSEDIINAIRTAGRIDDLKHVYICISFQSEGNGSETSNCQT</sequence>
<dbReference type="EMBL" id="HACG01043254">
    <property type="protein sequence ID" value="CEK90119.1"/>
    <property type="molecule type" value="Transcribed_RNA"/>
</dbReference>
<gene>
    <name evidence="1" type="primary">ORF174844</name>
</gene>
<protein>
    <recommendedName>
        <fullName evidence="2">RNase H type-1 domain-containing protein</fullName>
    </recommendedName>
</protein>